<dbReference type="PIRSF" id="PIRSF002741">
    <property type="entry name" value="MppA"/>
    <property type="match status" value="1"/>
</dbReference>
<dbReference type="InterPro" id="IPR039424">
    <property type="entry name" value="SBP_5"/>
</dbReference>
<dbReference type="InterPro" id="IPR006311">
    <property type="entry name" value="TAT_signal"/>
</dbReference>
<feature type="signal peptide" evidence="1">
    <location>
        <begin position="1"/>
        <end position="34"/>
    </location>
</feature>
<dbReference type="GO" id="GO:0015833">
    <property type="term" value="P:peptide transport"/>
    <property type="evidence" value="ECO:0007669"/>
    <property type="project" value="TreeGrafter"/>
</dbReference>
<evidence type="ECO:0000259" key="2">
    <source>
        <dbReference type="Pfam" id="PF00496"/>
    </source>
</evidence>
<dbReference type="KEGG" id="agh:M3I41_08625"/>
<gene>
    <name evidence="3" type="ORF">M3I41_08625</name>
</gene>
<evidence type="ECO:0000313" key="4">
    <source>
        <dbReference type="Proteomes" id="UP000830236"/>
    </source>
</evidence>
<proteinExistence type="predicted"/>
<keyword evidence="1" id="KW-0732">Signal</keyword>
<dbReference type="Pfam" id="PF00496">
    <property type="entry name" value="SBP_bac_5"/>
    <property type="match status" value="1"/>
</dbReference>
<dbReference type="GO" id="GO:0042597">
    <property type="term" value="C:periplasmic space"/>
    <property type="evidence" value="ECO:0007669"/>
    <property type="project" value="UniProtKB-ARBA"/>
</dbReference>
<organism evidence="3 4">
    <name type="scientific">Actinomyces graevenitzii</name>
    <dbReference type="NCBI Taxonomy" id="55565"/>
    <lineage>
        <taxon>Bacteria</taxon>
        <taxon>Bacillati</taxon>
        <taxon>Actinomycetota</taxon>
        <taxon>Actinomycetes</taxon>
        <taxon>Actinomycetales</taxon>
        <taxon>Actinomycetaceae</taxon>
        <taxon>Actinomyces</taxon>
    </lineage>
</organism>
<dbReference type="Gene3D" id="3.40.190.10">
    <property type="entry name" value="Periplasmic binding protein-like II"/>
    <property type="match status" value="1"/>
</dbReference>
<dbReference type="PROSITE" id="PS51318">
    <property type="entry name" value="TAT"/>
    <property type="match status" value="1"/>
</dbReference>
<protein>
    <submittedName>
        <fullName evidence="3">ABC transporter substrate-binding protein</fullName>
    </submittedName>
</protein>
<evidence type="ECO:0000313" key="3">
    <source>
        <dbReference type="EMBL" id="UQF79618.1"/>
    </source>
</evidence>
<dbReference type="PANTHER" id="PTHR30290">
    <property type="entry name" value="PERIPLASMIC BINDING COMPONENT OF ABC TRANSPORTER"/>
    <property type="match status" value="1"/>
</dbReference>
<evidence type="ECO:0000256" key="1">
    <source>
        <dbReference type="SAM" id="SignalP"/>
    </source>
</evidence>
<dbReference type="GO" id="GO:0043190">
    <property type="term" value="C:ATP-binding cassette (ABC) transporter complex"/>
    <property type="evidence" value="ECO:0007669"/>
    <property type="project" value="InterPro"/>
</dbReference>
<feature type="chain" id="PRO_5038976536" evidence="1">
    <location>
        <begin position="35"/>
        <end position="561"/>
    </location>
</feature>
<name>A0A9E7AQ87_9ACTO</name>
<dbReference type="EMBL" id="CP097095">
    <property type="protein sequence ID" value="UQF79618.1"/>
    <property type="molecule type" value="Genomic_DNA"/>
</dbReference>
<dbReference type="InterPro" id="IPR000914">
    <property type="entry name" value="SBP_5_dom"/>
</dbReference>
<feature type="domain" description="Solute-binding protein family 5" evidence="2">
    <location>
        <begin position="101"/>
        <end position="478"/>
    </location>
</feature>
<reference evidence="3" key="1">
    <citation type="submission" date="2022-05" db="EMBL/GenBank/DDBJ databases">
        <title>Using nanopore sequencing to obtain complete genomes from saliva samples.</title>
        <authorList>
            <person name="Baker J.L."/>
        </authorList>
    </citation>
    <scope>NUCLEOTIDE SEQUENCE</scope>
    <source>
        <strain evidence="3">JCVI-JB-Ag32</strain>
    </source>
</reference>
<sequence length="561" mass="59564">MSQNLSASAWVKANISRRGLLSASGMGAMGLVLAACGANSSDKVGAAASATAKKGGTLTVLSSSTDINWDPAKSQSLPITSLPLVHRRLVGLRLVEGKPVELVGDLANDTGKVSEDGLTWTFTIKKGLKMQNGQEITTKLIKYGIERSFAPSLSGGLGYHKTLLEGGKNYQGPYNGKHLDSIGTPDDYTITFKLVRPYGDWPWVVSTPTFSPVPTGDDPSTYTRKPVASGPYQVADYKQGVSVTLERNPKWEAKSDPLRSALPDKVVFKLGQDESVANKSIIADAGEAATSMSSSRVAAAQLAEITANPKAKARLATSSAGPLLYLAINTERVKDLAVRQAINYAVNKDAVVQALGGQLGGLKATTYITPGIEGRKEYDLYPYNVNKAKQLIAGKNVPELVLLTPNGQAQVAVAEAVQQSLAKAGFKVRIDPVETDTASERSTNSDGSSYDLTLMSWNPDYPSPAANLQPLFASSEIGNGGINASRFKDDAVDKAIDAASAELDPAKAKVAWAAVDKQIAQHAPAVPLAYRRNSFLRGSKVTGFYVEPYPAYPNYLVLGVE</sequence>
<dbReference type="AlphaFoldDB" id="A0A9E7AQ87"/>
<dbReference type="InterPro" id="IPR030678">
    <property type="entry name" value="Peptide/Ni-bd"/>
</dbReference>
<accession>A0A9E7AQ87</accession>
<dbReference type="SUPFAM" id="SSF53850">
    <property type="entry name" value="Periplasmic binding protein-like II"/>
    <property type="match status" value="1"/>
</dbReference>
<dbReference type="CDD" id="cd08506">
    <property type="entry name" value="PBP2_clavulanate_OppA2"/>
    <property type="match status" value="1"/>
</dbReference>
<dbReference type="GO" id="GO:1904680">
    <property type="term" value="F:peptide transmembrane transporter activity"/>
    <property type="evidence" value="ECO:0007669"/>
    <property type="project" value="TreeGrafter"/>
</dbReference>
<dbReference type="PANTHER" id="PTHR30290:SF83">
    <property type="entry name" value="ABC TRANSPORTER SUBSTRATE-BINDING PROTEIN"/>
    <property type="match status" value="1"/>
</dbReference>
<dbReference type="Gene3D" id="3.10.105.10">
    <property type="entry name" value="Dipeptide-binding Protein, Domain 3"/>
    <property type="match status" value="1"/>
</dbReference>
<dbReference type="Proteomes" id="UP000830236">
    <property type="component" value="Chromosome"/>
</dbReference>